<dbReference type="GeneID" id="108863781"/>
<dbReference type="PANTHER" id="PTHR33963:SF2">
    <property type="entry name" value="MKRN2 OPPOSITE STRAND PROTEIN"/>
    <property type="match status" value="1"/>
</dbReference>
<evidence type="ECO:0000313" key="3">
    <source>
        <dbReference type="Proteomes" id="UP000694867"/>
    </source>
</evidence>
<evidence type="ECO:0000313" key="4">
    <source>
        <dbReference type="RefSeq" id="XP_018493860.1"/>
    </source>
</evidence>
<dbReference type="KEGG" id="goe:108863781"/>
<feature type="domain" description="MKRN2 opposite strand protein-like N-terminal" evidence="2">
    <location>
        <begin position="13"/>
        <end position="41"/>
    </location>
</feature>
<organism evidence="3 4">
    <name type="scientific">Galendromus occidentalis</name>
    <name type="common">western predatory mite</name>
    <dbReference type="NCBI Taxonomy" id="34638"/>
    <lineage>
        <taxon>Eukaryota</taxon>
        <taxon>Metazoa</taxon>
        <taxon>Ecdysozoa</taxon>
        <taxon>Arthropoda</taxon>
        <taxon>Chelicerata</taxon>
        <taxon>Arachnida</taxon>
        <taxon>Acari</taxon>
        <taxon>Parasitiformes</taxon>
        <taxon>Mesostigmata</taxon>
        <taxon>Gamasina</taxon>
        <taxon>Phytoseioidea</taxon>
        <taxon>Phytoseiidae</taxon>
        <taxon>Typhlodrominae</taxon>
        <taxon>Galendromus</taxon>
    </lineage>
</organism>
<dbReference type="Pfam" id="PF22795">
    <property type="entry name" value="DUF4796_N"/>
    <property type="match status" value="1"/>
</dbReference>
<sequence>MTLETESTTVAARPILCFQHCSRKAHILCLALPLSCPICNKAVDTSNKLLLQPSVIPSPFAFAVSSPCSVVIKPSKGSFLSCLTTSLDLHAGLTDSRGVVHEYDRRGLTVGSGDWRQCVTIPLFLSSDSCDPTVDSNFWDYTLEVTKNRQWWSRECYDDDDHNCFTFVLDFVRTLQLPTLSHLNRTQFCSQVICPRMKSVARYVTLYRKLEAENVYVKKLTD</sequence>
<proteinExistence type="predicted"/>
<dbReference type="InterPro" id="IPR032016">
    <property type="entry name" value="MKRN2OS-like"/>
</dbReference>
<gene>
    <name evidence="4" type="primary">LOC108863781</name>
</gene>
<dbReference type="InterPro" id="IPR053922">
    <property type="entry name" value="MKRN2OS-like_N"/>
</dbReference>
<reference evidence="4" key="1">
    <citation type="submission" date="2025-08" db="UniProtKB">
        <authorList>
            <consortium name="RefSeq"/>
        </authorList>
    </citation>
    <scope>IDENTIFICATION</scope>
</reference>
<feature type="domain" description="MKRN2 opposite strand protein-like C-terminal" evidence="1">
    <location>
        <begin position="55"/>
        <end position="210"/>
    </location>
</feature>
<evidence type="ECO:0000259" key="2">
    <source>
        <dbReference type="Pfam" id="PF22795"/>
    </source>
</evidence>
<dbReference type="PANTHER" id="PTHR33963">
    <property type="entry name" value="MKRN2 OPPOSITE STRAND PROTEIN"/>
    <property type="match status" value="1"/>
</dbReference>
<accession>A0AAJ7L2L9</accession>
<dbReference type="Proteomes" id="UP000694867">
    <property type="component" value="Unplaced"/>
</dbReference>
<dbReference type="AlphaFoldDB" id="A0AAJ7L2L9"/>
<dbReference type="Pfam" id="PF16044">
    <property type="entry name" value="DUF4796_C"/>
    <property type="match status" value="1"/>
</dbReference>
<keyword evidence="3" id="KW-1185">Reference proteome</keyword>
<name>A0AAJ7L2L9_9ACAR</name>
<protein>
    <submittedName>
        <fullName evidence="4">MKRN2 opposite strand protein</fullName>
    </submittedName>
</protein>
<dbReference type="RefSeq" id="XP_018493860.1">
    <property type="nucleotide sequence ID" value="XM_018638344.1"/>
</dbReference>
<evidence type="ECO:0000259" key="1">
    <source>
        <dbReference type="Pfam" id="PF16044"/>
    </source>
</evidence>
<dbReference type="InterPro" id="IPR053921">
    <property type="entry name" value="MKRN2OS-like_C"/>
</dbReference>